<keyword evidence="8" id="KW-1185">Reference proteome</keyword>
<dbReference type="EMBL" id="JBHMFA010000005">
    <property type="protein sequence ID" value="MFB9104699.1"/>
    <property type="molecule type" value="Genomic_DNA"/>
</dbReference>
<organism evidence="7 8">
    <name type="scientific">Algibacter miyuki</name>
    <dbReference type="NCBI Taxonomy" id="1306933"/>
    <lineage>
        <taxon>Bacteria</taxon>
        <taxon>Pseudomonadati</taxon>
        <taxon>Bacteroidota</taxon>
        <taxon>Flavobacteriia</taxon>
        <taxon>Flavobacteriales</taxon>
        <taxon>Flavobacteriaceae</taxon>
        <taxon>Algibacter</taxon>
    </lineage>
</organism>
<dbReference type="SMART" id="SM00983">
    <property type="entry name" value="TPK_B1_binding"/>
    <property type="match status" value="1"/>
</dbReference>
<dbReference type="PANTHER" id="PTHR41299">
    <property type="entry name" value="THIAMINE PYROPHOSPHOKINASE"/>
    <property type="match status" value="1"/>
</dbReference>
<protein>
    <recommendedName>
        <fullName evidence="5">Thiamine diphosphokinase</fullName>
        <ecNumber evidence="5">2.7.6.2</ecNumber>
    </recommendedName>
</protein>
<dbReference type="RefSeq" id="WP_290271651.1">
    <property type="nucleotide sequence ID" value="NZ_JAUFQP010000012.1"/>
</dbReference>
<proteinExistence type="predicted"/>
<dbReference type="GO" id="GO:0004788">
    <property type="term" value="F:thiamine diphosphokinase activity"/>
    <property type="evidence" value="ECO:0007669"/>
    <property type="project" value="UniProtKB-EC"/>
</dbReference>
<reference evidence="7 8" key="1">
    <citation type="submission" date="2024-09" db="EMBL/GenBank/DDBJ databases">
        <authorList>
            <person name="Sun Q."/>
            <person name="Mori K."/>
        </authorList>
    </citation>
    <scope>NUCLEOTIDE SEQUENCE [LARGE SCALE GENOMIC DNA]</scope>
    <source>
        <strain evidence="7 8">CECT 8300</strain>
    </source>
</reference>
<evidence type="ECO:0000256" key="5">
    <source>
        <dbReference type="NCBIfam" id="TIGR01378"/>
    </source>
</evidence>
<dbReference type="PANTHER" id="PTHR41299:SF1">
    <property type="entry name" value="THIAMINE PYROPHOSPHOKINASE"/>
    <property type="match status" value="1"/>
</dbReference>
<dbReference type="Pfam" id="PF04263">
    <property type="entry name" value="TPK_catalytic"/>
    <property type="match status" value="1"/>
</dbReference>
<evidence type="ECO:0000256" key="3">
    <source>
        <dbReference type="ARBA" id="ARBA00022777"/>
    </source>
</evidence>
<dbReference type="InterPro" id="IPR036371">
    <property type="entry name" value="TPK_B1-bd_sf"/>
</dbReference>
<accession>A0ABV5GYH0</accession>
<dbReference type="SUPFAM" id="SSF63862">
    <property type="entry name" value="Thiamin pyrophosphokinase, substrate-binding domain"/>
    <property type="match status" value="1"/>
</dbReference>
<evidence type="ECO:0000256" key="2">
    <source>
        <dbReference type="ARBA" id="ARBA00022741"/>
    </source>
</evidence>
<keyword evidence="2" id="KW-0547">Nucleotide-binding</keyword>
<feature type="domain" description="Thiamin pyrophosphokinase thiamin-binding" evidence="6">
    <location>
        <begin position="125"/>
        <end position="196"/>
    </location>
</feature>
<gene>
    <name evidence="7" type="ORF">ACFFU1_07305</name>
</gene>
<evidence type="ECO:0000256" key="1">
    <source>
        <dbReference type="ARBA" id="ARBA00022679"/>
    </source>
</evidence>
<dbReference type="NCBIfam" id="TIGR01378">
    <property type="entry name" value="thi_PPkinase"/>
    <property type="match status" value="1"/>
</dbReference>
<evidence type="ECO:0000256" key="4">
    <source>
        <dbReference type="ARBA" id="ARBA00022840"/>
    </source>
</evidence>
<keyword evidence="1 7" id="KW-0808">Transferase</keyword>
<dbReference type="Pfam" id="PF04265">
    <property type="entry name" value="TPK_B1_binding"/>
    <property type="match status" value="1"/>
</dbReference>
<keyword evidence="4" id="KW-0067">ATP-binding</keyword>
<dbReference type="InterPro" id="IPR007371">
    <property type="entry name" value="TPK_catalytic"/>
</dbReference>
<dbReference type="SUPFAM" id="SSF63999">
    <property type="entry name" value="Thiamin pyrophosphokinase, catalytic domain"/>
    <property type="match status" value="1"/>
</dbReference>
<dbReference type="Proteomes" id="UP001589590">
    <property type="component" value="Unassembled WGS sequence"/>
</dbReference>
<dbReference type="InterPro" id="IPR006282">
    <property type="entry name" value="Thi_PPkinase"/>
</dbReference>
<keyword evidence="3" id="KW-0418">Kinase</keyword>
<dbReference type="InterPro" id="IPR036759">
    <property type="entry name" value="TPK_catalytic_sf"/>
</dbReference>
<dbReference type="Gene3D" id="3.40.50.10240">
    <property type="entry name" value="Thiamin pyrophosphokinase, catalytic domain"/>
    <property type="match status" value="1"/>
</dbReference>
<dbReference type="EC" id="2.7.6.2" evidence="5"/>
<dbReference type="InterPro" id="IPR053149">
    <property type="entry name" value="TPK"/>
</dbReference>
<dbReference type="InterPro" id="IPR007373">
    <property type="entry name" value="Thiamin_PyroPKinase_B1-bd"/>
</dbReference>
<evidence type="ECO:0000313" key="8">
    <source>
        <dbReference type="Proteomes" id="UP001589590"/>
    </source>
</evidence>
<evidence type="ECO:0000259" key="6">
    <source>
        <dbReference type="SMART" id="SM00983"/>
    </source>
</evidence>
<comment type="caution">
    <text evidence="7">The sequence shown here is derived from an EMBL/GenBank/DDBJ whole genome shotgun (WGS) entry which is preliminary data.</text>
</comment>
<dbReference type="CDD" id="cd07995">
    <property type="entry name" value="TPK"/>
    <property type="match status" value="1"/>
</dbReference>
<sequence length="201" mass="22670">MNTEKVCLFLNGEQPKFIPNLQAYKLICATDGAYQFLKANNVVPDFISGDFDSIENIPDGVEVIHTPNQDFTDFDKVLQILFERAFKNIHVFGASGKEQDHFLGNLHTALQWKDKLDLTFFDNHGYYFLADKISEIENCMGKTISLIPLPQATGIVTTGLQYPLKNENLSFGSRIGTRNKALENKVSIAFETGHLFLFVND</sequence>
<name>A0ABV5GYH0_9FLAO</name>
<evidence type="ECO:0000313" key="7">
    <source>
        <dbReference type="EMBL" id="MFB9104699.1"/>
    </source>
</evidence>